<evidence type="ECO:0000256" key="2">
    <source>
        <dbReference type="ARBA" id="ARBA00009881"/>
    </source>
</evidence>
<dbReference type="SUPFAM" id="SSF51412">
    <property type="entry name" value="Inosine monophosphate dehydrogenase (IMPDH)"/>
    <property type="match status" value="1"/>
</dbReference>
<dbReference type="PANTHER" id="PTHR42747:SF3">
    <property type="entry name" value="NITRONATE MONOOXYGENASE-RELATED"/>
    <property type="match status" value="1"/>
</dbReference>
<reference evidence="11" key="1">
    <citation type="submission" date="2018-09" db="EMBL/GenBank/DDBJ databases">
        <title>Paracoccus onubensis nov. sp. a moderate halophilic bacterium isolated from Gruta de las Maravillas (Aracena, Spain).</title>
        <authorList>
            <person name="Jurado V."/>
            <person name="Gutierrez-Patricio S."/>
            <person name="Gonzalez-Pimentel J.L."/>
            <person name="Miller A.Z."/>
            <person name="Laiz L."/>
            <person name="Saiz-Jimenez C."/>
        </authorList>
    </citation>
    <scope>NUCLEOTIDE SEQUENCE [LARGE SCALE GENOMIC DNA]</scope>
    <source>
        <strain evidence="11">DSM 26381</strain>
    </source>
</reference>
<dbReference type="AlphaFoldDB" id="A0A418ZXN3"/>
<comment type="similarity">
    <text evidence="2">Belongs to the nitronate monooxygenase family. NMO class I subfamily.</text>
</comment>
<organism evidence="10 11">
    <name type="scientific">Paracoccus siganidrum</name>
    <dbReference type="NCBI Taxonomy" id="1276757"/>
    <lineage>
        <taxon>Bacteria</taxon>
        <taxon>Pseudomonadati</taxon>
        <taxon>Pseudomonadota</taxon>
        <taxon>Alphaproteobacteria</taxon>
        <taxon>Rhodobacterales</taxon>
        <taxon>Paracoccaceae</taxon>
        <taxon>Paracoccus</taxon>
    </lineage>
</organism>
<dbReference type="Pfam" id="PF03060">
    <property type="entry name" value="NMO"/>
    <property type="match status" value="1"/>
</dbReference>
<comment type="caution">
    <text evidence="10">The sequence shown here is derived from an EMBL/GenBank/DDBJ whole genome shotgun (WGS) entry which is preliminary data.</text>
</comment>
<dbReference type="Proteomes" id="UP000283587">
    <property type="component" value="Unassembled WGS sequence"/>
</dbReference>
<evidence type="ECO:0000313" key="11">
    <source>
        <dbReference type="Proteomes" id="UP000283587"/>
    </source>
</evidence>
<sequence>MTIQEEDMLEDLKHPLIQAPMAGVSTPALAAAVCEAGGLGFVALGALDATGARAAIEQTRALTGRPFGVNLFCHAPARRDHLREGRWLARLAPEFARHGATPPEALHEIYQSFRVNEAMLALLLDARPAFVSFHFGLPNPQQIAALRDTGARLLATATSEAEGQAILDAGLDGIVAQGWQAGGHRGIFDPDAPDERLETLPLLGRLRPLGLPLIAAGGIMTREDARAATRAGAVAVQCGTAFLRAPEAANPAAHREALSSGRTVMTRAISGRAARCVENLFTAIDGEEAPDYPVAYDAGKALNAAALAQGETGYGAFWAGTGAAQAVARPAAETVAAISP</sequence>
<evidence type="ECO:0000256" key="7">
    <source>
        <dbReference type="ARBA" id="ARBA00023033"/>
    </source>
</evidence>
<evidence type="ECO:0000256" key="9">
    <source>
        <dbReference type="ARBA" id="ARBA00049401"/>
    </source>
</evidence>
<protein>
    <recommendedName>
        <fullName evidence="8">Propionate 3-nitronate monooxygenase</fullName>
    </recommendedName>
</protein>
<dbReference type="CDD" id="cd04730">
    <property type="entry name" value="NPD_like"/>
    <property type="match status" value="1"/>
</dbReference>
<proteinExistence type="inferred from homology"/>
<evidence type="ECO:0000256" key="4">
    <source>
        <dbReference type="ARBA" id="ARBA00022630"/>
    </source>
</evidence>
<comment type="cofactor">
    <cofactor evidence="1">
        <name>FMN</name>
        <dbReference type="ChEBI" id="CHEBI:58210"/>
    </cofactor>
</comment>
<evidence type="ECO:0000256" key="1">
    <source>
        <dbReference type="ARBA" id="ARBA00001917"/>
    </source>
</evidence>
<dbReference type="GO" id="GO:0018580">
    <property type="term" value="F:nitronate monooxygenase activity"/>
    <property type="evidence" value="ECO:0007669"/>
    <property type="project" value="InterPro"/>
</dbReference>
<dbReference type="OrthoDB" id="9778912at2"/>
<dbReference type="InterPro" id="IPR013785">
    <property type="entry name" value="Aldolase_TIM"/>
</dbReference>
<evidence type="ECO:0000256" key="6">
    <source>
        <dbReference type="ARBA" id="ARBA00023002"/>
    </source>
</evidence>
<keyword evidence="3" id="KW-0216">Detoxification</keyword>
<keyword evidence="6" id="KW-0560">Oxidoreductase</keyword>
<keyword evidence="11" id="KW-1185">Reference proteome</keyword>
<keyword evidence="7 10" id="KW-0503">Monooxygenase</keyword>
<dbReference type="EMBL" id="QZEW01000116">
    <property type="protein sequence ID" value="RJL05253.1"/>
    <property type="molecule type" value="Genomic_DNA"/>
</dbReference>
<dbReference type="PANTHER" id="PTHR42747">
    <property type="entry name" value="NITRONATE MONOOXYGENASE-RELATED"/>
    <property type="match status" value="1"/>
</dbReference>
<keyword evidence="4" id="KW-0285">Flavoprotein</keyword>
<dbReference type="Gene3D" id="3.20.20.70">
    <property type="entry name" value="Aldolase class I"/>
    <property type="match status" value="1"/>
</dbReference>
<dbReference type="InterPro" id="IPR004136">
    <property type="entry name" value="NMO"/>
</dbReference>
<evidence type="ECO:0000313" key="10">
    <source>
        <dbReference type="EMBL" id="RJL05253.1"/>
    </source>
</evidence>
<comment type="catalytic activity">
    <reaction evidence="9">
        <text>3 propionate 3-nitronate + 3 O2 + H2O = 3 3-oxopropanoate + 2 nitrate + nitrite + H2O2 + 3 H(+)</text>
        <dbReference type="Rhea" id="RHEA:57332"/>
        <dbReference type="ChEBI" id="CHEBI:15377"/>
        <dbReference type="ChEBI" id="CHEBI:15378"/>
        <dbReference type="ChEBI" id="CHEBI:15379"/>
        <dbReference type="ChEBI" id="CHEBI:16240"/>
        <dbReference type="ChEBI" id="CHEBI:16301"/>
        <dbReference type="ChEBI" id="CHEBI:17632"/>
        <dbReference type="ChEBI" id="CHEBI:33190"/>
        <dbReference type="ChEBI" id="CHEBI:136067"/>
    </reaction>
</comment>
<dbReference type="GO" id="GO:0009636">
    <property type="term" value="P:response to toxic substance"/>
    <property type="evidence" value="ECO:0007669"/>
    <property type="project" value="UniProtKB-KW"/>
</dbReference>
<gene>
    <name evidence="10" type="ORF">D3P05_19965</name>
</gene>
<keyword evidence="5" id="KW-0288">FMN</keyword>
<name>A0A418ZXN3_9RHOB</name>
<evidence type="ECO:0000256" key="5">
    <source>
        <dbReference type="ARBA" id="ARBA00022643"/>
    </source>
</evidence>
<evidence type="ECO:0000256" key="8">
    <source>
        <dbReference type="ARBA" id="ARBA00031155"/>
    </source>
</evidence>
<accession>A0A418ZXN3</accession>
<evidence type="ECO:0000256" key="3">
    <source>
        <dbReference type="ARBA" id="ARBA00022575"/>
    </source>
</evidence>